<dbReference type="Pfam" id="PF00013">
    <property type="entry name" value="KH_1"/>
    <property type="match status" value="1"/>
</dbReference>
<evidence type="ECO:0000256" key="6">
    <source>
        <dbReference type="NCBIfam" id="TIGR03319"/>
    </source>
</evidence>
<dbReference type="GO" id="GO:0016787">
    <property type="term" value="F:hydrolase activity"/>
    <property type="evidence" value="ECO:0007669"/>
    <property type="project" value="UniProtKB-KW"/>
</dbReference>
<organism evidence="9 10">
    <name type="scientific">Cellulomonas iranensis</name>
    <dbReference type="NCBI Taxonomy" id="76862"/>
    <lineage>
        <taxon>Bacteria</taxon>
        <taxon>Bacillati</taxon>
        <taxon>Actinomycetota</taxon>
        <taxon>Actinomycetes</taxon>
        <taxon>Micrococcales</taxon>
        <taxon>Cellulomonadaceae</taxon>
        <taxon>Cellulomonas</taxon>
    </lineage>
</organism>
<dbReference type="InterPro" id="IPR006674">
    <property type="entry name" value="HD_domain"/>
</dbReference>
<dbReference type="InterPro" id="IPR004087">
    <property type="entry name" value="KH_dom"/>
</dbReference>
<keyword evidence="2 5" id="KW-0255">Endonuclease</keyword>
<dbReference type="Pfam" id="PF01966">
    <property type="entry name" value="HD"/>
    <property type="match status" value="1"/>
</dbReference>
<dbReference type="InterPro" id="IPR006675">
    <property type="entry name" value="HDIG_dom"/>
</dbReference>
<keyword evidence="5" id="KW-0812">Transmembrane</keyword>
<evidence type="ECO:0000313" key="10">
    <source>
        <dbReference type="Proteomes" id="UP001240250"/>
    </source>
</evidence>
<dbReference type="EMBL" id="JAUSVM010000001">
    <property type="protein sequence ID" value="MDQ0423795.1"/>
    <property type="molecule type" value="Genomic_DNA"/>
</dbReference>
<keyword evidence="5" id="KW-0472">Membrane</keyword>
<keyword evidence="7" id="KW-0175">Coiled coil</keyword>
<comment type="function">
    <text evidence="5">Endoribonuclease that initiates mRNA decay.</text>
</comment>
<dbReference type="SMART" id="SM00471">
    <property type="entry name" value="HDc"/>
    <property type="match status" value="1"/>
</dbReference>
<evidence type="ECO:0000256" key="2">
    <source>
        <dbReference type="ARBA" id="ARBA00022759"/>
    </source>
</evidence>
<dbReference type="InterPro" id="IPR022711">
    <property type="entry name" value="RNase_Y_N"/>
</dbReference>
<dbReference type="CDD" id="cd22431">
    <property type="entry name" value="KH-I_RNaseY"/>
    <property type="match status" value="1"/>
</dbReference>
<comment type="similarity">
    <text evidence="5">Belongs to the RNase Y family.</text>
</comment>
<dbReference type="CDD" id="cd00077">
    <property type="entry name" value="HDc"/>
    <property type="match status" value="1"/>
</dbReference>
<sequence length="510" mass="54971">MDQSTIATVVGLLGACLVALLLVLVARREADLQRRRASQDVERIREEARAMLADAERRERRVVEREQEVATQRAEIAELERRTRAEAEAVAAAERSAARALDRAEHVAARTLADADRSANERLADARAQARAELESVSGLTQDEALAELTRRIADQAANDAAARVRRAEAQARRTADARARRIVATAVQRLAVPSSAQHALTVLPLPSDEMKGRIIGKEGRNIRHFEALTGVNVLVDETPGSVVLSCFDAERRELAQVALEALMADGRIHPQRIEAAYADAQAGAQERHDAAGHDAAERAGVTGLHPELVRTMGRLRLRSSYGQNVLEHLVECAQVAAATAAEIGADVEVARRGAFLHDLGKALTAEVPGTHAAVGADLARRHGESEAVVNAIAAHHDEVPPATVEAVLVQAADAVSAARTGARRQDVDQYVERMVELEALVTEHQGVRRALAMAAGREVRVVVEPEEVDDRALPHLARAIAQHIEADLTYPGEIRVTVVRELRASATAG</sequence>
<reference evidence="9 10" key="1">
    <citation type="submission" date="2023-07" db="EMBL/GenBank/DDBJ databases">
        <title>Sequencing the genomes of 1000 actinobacteria strains.</title>
        <authorList>
            <person name="Klenk H.-P."/>
        </authorList>
    </citation>
    <scope>NUCLEOTIDE SEQUENCE [LARGE SCALE GENOMIC DNA]</scope>
    <source>
        <strain evidence="9 10">DSM 14785</strain>
    </source>
</reference>
<keyword evidence="4 5" id="KW-0694">RNA-binding</keyword>
<dbReference type="Proteomes" id="UP001240250">
    <property type="component" value="Unassembled WGS sequence"/>
</dbReference>
<evidence type="ECO:0000256" key="3">
    <source>
        <dbReference type="ARBA" id="ARBA00022801"/>
    </source>
</evidence>
<dbReference type="InterPro" id="IPR003607">
    <property type="entry name" value="HD/PDEase_dom"/>
</dbReference>
<gene>
    <name evidence="5" type="primary">rny</name>
    <name evidence="9" type="ORF">JO380_000176</name>
</gene>
<dbReference type="InterPro" id="IPR004088">
    <property type="entry name" value="KH_dom_type_1"/>
</dbReference>
<proteinExistence type="inferred from homology"/>
<dbReference type="NCBIfam" id="TIGR03319">
    <property type="entry name" value="RNase_Y"/>
    <property type="match status" value="1"/>
</dbReference>
<dbReference type="InterPro" id="IPR036612">
    <property type="entry name" value="KH_dom_type_1_sf"/>
</dbReference>
<dbReference type="HAMAP" id="MF_00335">
    <property type="entry name" value="RNase_Y"/>
    <property type="match status" value="1"/>
</dbReference>
<dbReference type="EC" id="3.1.-.-" evidence="5 6"/>
<accession>A0ABU0GEK3</accession>
<dbReference type="NCBIfam" id="TIGR00277">
    <property type="entry name" value="HDIG"/>
    <property type="match status" value="1"/>
</dbReference>
<dbReference type="Pfam" id="PF12072">
    <property type="entry name" value="RNase_Y_N"/>
    <property type="match status" value="1"/>
</dbReference>
<dbReference type="Gene3D" id="3.30.1370.10">
    <property type="entry name" value="K Homology domain, type 1"/>
    <property type="match status" value="1"/>
</dbReference>
<protein>
    <recommendedName>
        <fullName evidence="5 6">Ribonuclease Y</fullName>
        <shortName evidence="5">RNase Y</shortName>
        <ecNumber evidence="5 6">3.1.-.-</ecNumber>
    </recommendedName>
</protein>
<dbReference type="RefSeq" id="WP_070319360.1">
    <property type="nucleotide sequence ID" value="NZ_JAUSVM010000001.1"/>
</dbReference>
<dbReference type="PANTHER" id="PTHR12826:SF15">
    <property type="entry name" value="RIBONUCLEASE Y"/>
    <property type="match status" value="1"/>
</dbReference>
<evidence type="ECO:0000256" key="7">
    <source>
        <dbReference type="SAM" id="Coils"/>
    </source>
</evidence>
<dbReference type="SMART" id="SM00322">
    <property type="entry name" value="KH"/>
    <property type="match status" value="1"/>
</dbReference>
<keyword evidence="10" id="KW-1185">Reference proteome</keyword>
<evidence type="ECO:0000256" key="5">
    <source>
        <dbReference type="HAMAP-Rule" id="MF_00335"/>
    </source>
</evidence>
<evidence type="ECO:0000256" key="1">
    <source>
        <dbReference type="ARBA" id="ARBA00022722"/>
    </source>
</evidence>
<evidence type="ECO:0000256" key="4">
    <source>
        <dbReference type="ARBA" id="ARBA00022884"/>
    </source>
</evidence>
<feature type="domain" description="HD" evidence="8">
    <location>
        <begin position="326"/>
        <end position="419"/>
    </location>
</feature>
<comment type="caution">
    <text evidence="9">The sequence shown here is derived from an EMBL/GenBank/DDBJ whole genome shotgun (WGS) entry which is preliminary data.</text>
</comment>
<evidence type="ECO:0000259" key="8">
    <source>
        <dbReference type="PROSITE" id="PS51831"/>
    </source>
</evidence>
<comment type="subcellular location">
    <subcellularLocation>
        <location evidence="5">Cell membrane</location>
        <topology evidence="5">Single-pass membrane protein</topology>
    </subcellularLocation>
</comment>
<dbReference type="PROSITE" id="PS50084">
    <property type="entry name" value="KH_TYPE_1"/>
    <property type="match status" value="1"/>
</dbReference>
<dbReference type="Gene3D" id="1.10.3210.10">
    <property type="entry name" value="Hypothetical protein af1432"/>
    <property type="match status" value="1"/>
</dbReference>
<keyword evidence="5" id="KW-1003">Cell membrane</keyword>
<dbReference type="PANTHER" id="PTHR12826">
    <property type="entry name" value="RIBONUCLEASE Y"/>
    <property type="match status" value="1"/>
</dbReference>
<dbReference type="SUPFAM" id="SSF54791">
    <property type="entry name" value="Eukaryotic type KH-domain (KH-domain type I)"/>
    <property type="match status" value="1"/>
</dbReference>
<keyword evidence="3 5" id="KW-0378">Hydrolase</keyword>
<name>A0ABU0GEK3_9CELL</name>
<feature type="coiled-coil region" evidence="7">
    <location>
        <begin position="27"/>
        <end position="96"/>
    </location>
</feature>
<keyword evidence="1 5" id="KW-0540">Nuclease</keyword>
<dbReference type="PROSITE" id="PS51831">
    <property type="entry name" value="HD"/>
    <property type="match status" value="1"/>
</dbReference>
<dbReference type="SUPFAM" id="SSF109604">
    <property type="entry name" value="HD-domain/PDEase-like"/>
    <property type="match status" value="1"/>
</dbReference>
<dbReference type="InterPro" id="IPR017705">
    <property type="entry name" value="Ribonuclease_Y"/>
</dbReference>
<keyword evidence="5" id="KW-1133">Transmembrane helix</keyword>
<evidence type="ECO:0000313" key="9">
    <source>
        <dbReference type="EMBL" id="MDQ0423795.1"/>
    </source>
</evidence>
<feature type="transmembrane region" description="Helical" evidence="5">
    <location>
        <begin position="6"/>
        <end position="26"/>
    </location>
</feature>